<gene>
    <name evidence="2" type="ORF">B0A50_08788</name>
</gene>
<dbReference type="InterPro" id="IPR027417">
    <property type="entry name" value="P-loop_NTPase"/>
</dbReference>
<dbReference type="Proteomes" id="UP000308549">
    <property type="component" value="Unassembled WGS sequence"/>
</dbReference>
<dbReference type="AlphaFoldDB" id="A0A4U0TIZ2"/>
<organism evidence="2 3">
    <name type="scientific">Salinomyces thailandicus</name>
    <dbReference type="NCBI Taxonomy" id="706561"/>
    <lineage>
        <taxon>Eukaryota</taxon>
        <taxon>Fungi</taxon>
        <taxon>Dikarya</taxon>
        <taxon>Ascomycota</taxon>
        <taxon>Pezizomycotina</taxon>
        <taxon>Dothideomycetes</taxon>
        <taxon>Dothideomycetidae</taxon>
        <taxon>Mycosphaerellales</taxon>
        <taxon>Teratosphaeriaceae</taxon>
        <taxon>Salinomyces</taxon>
    </lineage>
</organism>
<keyword evidence="3" id="KW-1185">Reference proteome</keyword>
<dbReference type="EMBL" id="NAJL01000107">
    <property type="protein sequence ID" value="TKA21706.1"/>
    <property type="molecule type" value="Genomic_DNA"/>
</dbReference>
<proteinExistence type="predicted"/>
<sequence>MDDFNTAALLIRDRKIQPLPTMTTTKAYNREKAQYLQHFRPSTDPSARSGNTEEIRMTPLFTLSVQHAVDRGCQPRGLFPQFGLLGKTLVSVGKDANDTYQASLTNPSNPSHPFQTPDEEPIFLNTNAPNSVFLCGSQGSGKSYTLTCLLEACLRPAPNLITLPQPLSALVFHYDANGGGTTSTVAEAASLAAPDLPVRVLVPTSNYHALRAAYAALPAGKHITVSRLTFHDGDLNAERMLRLMAFSDSDGPVPLYMEVVQRILRQRAMDGKPFCFADFEAELDAEALLPGQRNMMDLRFDLLKSFLAEAPPLRNARAAAGRGGLRKGGLTGGATPFVPVKKAGKGGSDGESSSMFATKPGTLTIMDLSDPFIDPATACVLFDVCLGLAKQFRPPTGMVLAIDEAHKFLGSRTAGAAKLTEQLVLAIREQRHNAMRVFIATQEPTVSETLLDLCSISIVHRFSSPAWFGVLEGHLGGASKMVVGEVERREMFEAIGGLGVGEALVFSPASFVRVRQGGQVGKLGAGFVRMLTRSRVGVDAGRSEMAVG</sequence>
<accession>A0A4U0TIZ2</accession>
<evidence type="ECO:0000313" key="3">
    <source>
        <dbReference type="Proteomes" id="UP000308549"/>
    </source>
</evidence>
<dbReference type="OrthoDB" id="2316594at2759"/>
<reference evidence="2 3" key="1">
    <citation type="submission" date="2017-03" db="EMBL/GenBank/DDBJ databases">
        <title>Genomes of endolithic fungi from Antarctica.</title>
        <authorList>
            <person name="Coleine C."/>
            <person name="Masonjones S."/>
            <person name="Stajich J.E."/>
        </authorList>
    </citation>
    <scope>NUCLEOTIDE SEQUENCE [LARGE SCALE GENOMIC DNA]</scope>
    <source>
        <strain evidence="2 3">CCFEE 6315</strain>
    </source>
</reference>
<dbReference type="Gene3D" id="3.40.50.300">
    <property type="entry name" value="P-loop containing nucleotide triphosphate hydrolases"/>
    <property type="match status" value="1"/>
</dbReference>
<comment type="caution">
    <text evidence="2">The sequence shown here is derived from an EMBL/GenBank/DDBJ whole genome shotgun (WGS) entry which is preliminary data.</text>
</comment>
<evidence type="ECO:0008006" key="4">
    <source>
        <dbReference type="Google" id="ProtNLM"/>
    </source>
</evidence>
<protein>
    <recommendedName>
        <fullName evidence="4">AAA+ ATPase domain-containing protein</fullName>
    </recommendedName>
</protein>
<feature type="region of interest" description="Disordered" evidence="1">
    <location>
        <begin position="330"/>
        <end position="354"/>
    </location>
</feature>
<dbReference type="SUPFAM" id="SSF52540">
    <property type="entry name" value="P-loop containing nucleoside triphosphate hydrolases"/>
    <property type="match status" value="1"/>
</dbReference>
<evidence type="ECO:0000256" key="1">
    <source>
        <dbReference type="SAM" id="MobiDB-lite"/>
    </source>
</evidence>
<evidence type="ECO:0000313" key="2">
    <source>
        <dbReference type="EMBL" id="TKA21706.1"/>
    </source>
</evidence>
<name>A0A4U0TIZ2_9PEZI</name>